<evidence type="ECO:0000256" key="1">
    <source>
        <dbReference type="ARBA" id="ARBA00004635"/>
    </source>
</evidence>
<keyword evidence="9" id="KW-1185">Reference proteome</keyword>
<dbReference type="RefSeq" id="WP_088561871.1">
    <property type="nucleotide sequence ID" value="NZ_FYEH01000008.1"/>
</dbReference>
<evidence type="ECO:0000313" key="8">
    <source>
        <dbReference type="EMBL" id="SNB71205.1"/>
    </source>
</evidence>
<keyword evidence="4 7" id="KW-0472">Membrane</keyword>
<proteinExistence type="inferred from homology"/>
<dbReference type="PANTHER" id="PTHR30429">
    <property type="entry name" value="D-METHIONINE-BINDING LIPOPROTEIN METQ"/>
    <property type="match status" value="1"/>
</dbReference>
<evidence type="ECO:0000256" key="6">
    <source>
        <dbReference type="ARBA" id="ARBA00023288"/>
    </source>
</evidence>
<feature type="transmembrane region" description="Helical" evidence="7">
    <location>
        <begin position="26"/>
        <end position="46"/>
    </location>
</feature>
<evidence type="ECO:0000256" key="7">
    <source>
        <dbReference type="SAM" id="Phobius"/>
    </source>
</evidence>
<protein>
    <submittedName>
        <fullName evidence="8">ABC-type metal ion transport system, substrate-binding protein/surface antigen</fullName>
    </submittedName>
</protein>
<dbReference type="OrthoDB" id="9812878at2"/>
<dbReference type="AlphaFoldDB" id="A0A212RFR5"/>
<gene>
    <name evidence="8" type="ORF">SAMN07250955_10878</name>
</gene>
<dbReference type="InterPro" id="IPR004872">
    <property type="entry name" value="Lipoprotein_NlpA"/>
</dbReference>
<dbReference type="EMBL" id="FYEH01000008">
    <property type="protein sequence ID" value="SNB71205.1"/>
    <property type="molecule type" value="Genomic_DNA"/>
</dbReference>
<dbReference type="PANTHER" id="PTHR30429:SF1">
    <property type="entry name" value="D-METHIONINE-BINDING LIPOPROTEIN METQ-RELATED"/>
    <property type="match status" value="1"/>
</dbReference>
<dbReference type="GO" id="GO:0016020">
    <property type="term" value="C:membrane"/>
    <property type="evidence" value="ECO:0007669"/>
    <property type="project" value="UniProtKB-SubCell"/>
</dbReference>
<name>A0A212RFR5_9PROT</name>
<organism evidence="8 9">
    <name type="scientific">Arboricoccus pini</name>
    <dbReference type="NCBI Taxonomy" id="1963835"/>
    <lineage>
        <taxon>Bacteria</taxon>
        <taxon>Pseudomonadati</taxon>
        <taxon>Pseudomonadota</taxon>
        <taxon>Alphaproteobacteria</taxon>
        <taxon>Geminicoccales</taxon>
        <taxon>Geminicoccaceae</taxon>
        <taxon>Arboricoccus</taxon>
    </lineage>
</organism>
<dbReference type="Pfam" id="PF03180">
    <property type="entry name" value="Lipoprotein_9"/>
    <property type="match status" value="1"/>
</dbReference>
<keyword evidence="5" id="KW-0564">Palmitate</keyword>
<dbReference type="Gene3D" id="3.40.190.10">
    <property type="entry name" value="Periplasmic binding protein-like II"/>
    <property type="match status" value="2"/>
</dbReference>
<reference evidence="8 9" key="1">
    <citation type="submission" date="2017-06" db="EMBL/GenBank/DDBJ databases">
        <authorList>
            <person name="Kim H.J."/>
            <person name="Triplett B.A."/>
        </authorList>
    </citation>
    <scope>NUCLEOTIDE SEQUENCE [LARGE SCALE GENOMIC DNA]</scope>
    <source>
        <strain evidence="8 9">B29T1</strain>
    </source>
</reference>
<evidence type="ECO:0000256" key="5">
    <source>
        <dbReference type="ARBA" id="ARBA00023139"/>
    </source>
</evidence>
<keyword evidence="7" id="KW-1133">Transmembrane helix</keyword>
<keyword evidence="6" id="KW-0449">Lipoprotein</keyword>
<sequence length="315" mass="34312">MNSQNHRPSADQTTGQSFTIKRRRRWPWVTGLIVLVAVIGAGLASFRYAGEASTIPEPGSVLDVAYLESNPAEQAILEYVSSTLGPAHGVKVRGVSLSDSTQINRAVSDGKIAGTIFQHRYWLGQVMAANPAFQEEPGTGPIFHWIFGVWSEKYHDLQSLPQGARISIPADPANEAQALWLLENAGLIKLRPGVEPWTAGLDDISENPRNFSWTLLDLGAQPRGLTSLDAVIGYAESFLASGIAPEKLIYSPKSPDQFASVLTIGSRYRDTENIKNLIKAFEDPKLQTFIFNDPRTKPIVLPTTDSPSTSTNAGL</sequence>
<keyword evidence="3" id="KW-0732">Signal</keyword>
<evidence type="ECO:0000256" key="2">
    <source>
        <dbReference type="ARBA" id="ARBA00008973"/>
    </source>
</evidence>
<evidence type="ECO:0000256" key="4">
    <source>
        <dbReference type="ARBA" id="ARBA00023136"/>
    </source>
</evidence>
<evidence type="ECO:0000313" key="9">
    <source>
        <dbReference type="Proteomes" id="UP000197065"/>
    </source>
</evidence>
<dbReference type="SUPFAM" id="SSF53850">
    <property type="entry name" value="Periplasmic binding protein-like II"/>
    <property type="match status" value="1"/>
</dbReference>
<comment type="subcellular location">
    <subcellularLocation>
        <location evidence="1">Membrane</location>
        <topology evidence="1">Lipid-anchor</topology>
    </subcellularLocation>
</comment>
<evidence type="ECO:0000256" key="3">
    <source>
        <dbReference type="ARBA" id="ARBA00022729"/>
    </source>
</evidence>
<accession>A0A212RFR5</accession>
<comment type="similarity">
    <text evidence="2">Belongs to the NlpA lipoprotein family.</text>
</comment>
<keyword evidence="7" id="KW-0812">Transmembrane</keyword>
<dbReference type="Proteomes" id="UP000197065">
    <property type="component" value="Unassembled WGS sequence"/>
</dbReference>